<protein>
    <submittedName>
        <fullName evidence="2">Uncharacterized protein</fullName>
    </submittedName>
</protein>
<dbReference type="OrthoDB" id="10285351at2759"/>
<sequence>MIILITSPILDFLRFQNESHITPHLTRLPGLNNLNQANFTTDPRVATHLENPRIQITAELISPFWQPARPNLHRQAQPTRSLRPDPALPESPLPDFLAPVEELRRAVLEPVRAEVRVLDRHLGHQGRVDVRPRRRGVSEALDGDGSQFHGGGFRAEDDEGEDE</sequence>
<comment type="caution">
    <text evidence="2">The sequence shown here is derived from an EMBL/GenBank/DDBJ whole genome shotgun (WGS) entry which is preliminary data.</text>
</comment>
<evidence type="ECO:0000313" key="2">
    <source>
        <dbReference type="EMBL" id="PON43881.1"/>
    </source>
</evidence>
<dbReference type="AlphaFoldDB" id="A0A2P5B515"/>
<dbReference type="EMBL" id="JXTB01000362">
    <property type="protein sequence ID" value="PON43881.1"/>
    <property type="molecule type" value="Genomic_DNA"/>
</dbReference>
<evidence type="ECO:0000313" key="3">
    <source>
        <dbReference type="Proteomes" id="UP000237105"/>
    </source>
</evidence>
<proteinExistence type="predicted"/>
<gene>
    <name evidence="2" type="ORF">PanWU01x14_270900</name>
</gene>
<feature type="region of interest" description="Disordered" evidence="1">
    <location>
        <begin position="71"/>
        <end position="93"/>
    </location>
</feature>
<organism evidence="2 3">
    <name type="scientific">Parasponia andersonii</name>
    <name type="common">Sponia andersonii</name>
    <dbReference type="NCBI Taxonomy" id="3476"/>
    <lineage>
        <taxon>Eukaryota</taxon>
        <taxon>Viridiplantae</taxon>
        <taxon>Streptophyta</taxon>
        <taxon>Embryophyta</taxon>
        <taxon>Tracheophyta</taxon>
        <taxon>Spermatophyta</taxon>
        <taxon>Magnoliopsida</taxon>
        <taxon>eudicotyledons</taxon>
        <taxon>Gunneridae</taxon>
        <taxon>Pentapetalae</taxon>
        <taxon>rosids</taxon>
        <taxon>fabids</taxon>
        <taxon>Rosales</taxon>
        <taxon>Cannabaceae</taxon>
        <taxon>Parasponia</taxon>
    </lineage>
</organism>
<keyword evidence="3" id="KW-1185">Reference proteome</keyword>
<dbReference type="Proteomes" id="UP000237105">
    <property type="component" value="Unassembled WGS sequence"/>
</dbReference>
<name>A0A2P5B515_PARAD</name>
<accession>A0A2P5B515</accession>
<reference evidence="3" key="1">
    <citation type="submission" date="2016-06" db="EMBL/GenBank/DDBJ databases">
        <title>Parallel loss of symbiosis genes in relatives of nitrogen-fixing non-legume Parasponia.</title>
        <authorList>
            <person name="Van Velzen R."/>
            <person name="Holmer R."/>
            <person name="Bu F."/>
            <person name="Rutten L."/>
            <person name="Van Zeijl A."/>
            <person name="Liu W."/>
            <person name="Santuari L."/>
            <person name="Cao Q."/>
            <person name="Sharma T."/>
            <person name="Shen D."/>
            <person name="Roswanjaya Y."/>
            <person name="Wardhani T."/>
            <person name="Kalhor M.S."/>
            <person name="Jansen J."/>
            <person name="Van den Hoogen J."/>
            <person name="Gungor B."/>
            <person name="Hartog M."/>
            <person name="Hontelez J."/>
            <person name="Verver J."/>
            <person name="Yang W.-C."/>
            <person name="Schijlen E."/>
            <person name="Repin R."/>
            <person name="Schilthuizen M."/>
            <person name="Schranz E."/>
            <person name="Heidstra R."/>
            <person name="Miyata K."/>
            <person name="Fedorova E."/>
            <person name="Kohlen W."/>
            <person name="Bisseling T."/>
            <person name="Smit S."/>
            <person name="Geurts R."/>
        </authorList>
    </citation>
    <scope>NUCLEOTIDE SEQUENCE [LARGE SCALE GENOMIC DNA]</scope>
    <source>
        <strain evidence="3">cv. WU1-14</strain>
    </source>
</reference>
<feature type="region of interest" description="Disordered" evidence="1">
    <location>
        <begin position="128"/>
        <end position="163"/>
    </location>
</feature>
<evidence type="ECO:0000256" key="1">
    <source>
        <dbReference type="SAM" id="MobiDB-lite"/>
    </source>
</evidence>